<reference evidence="2 3" key="1">
    <citation type="submission" date="2016-07" db="EMBL/GenBank/DDBJ databases">
        <title>Pervasive Adenine N6-methylation of Active Genes in Fungi.</title>
        <authorList>
            <consortium name="DOE Joint Genome Institute"/>
            <person name="Mondo S.J."/>
            <person name="Dannebaum R.O."/>
            <person name="Kuo R.C."/>
            <person name="Labutti K."/>
            <person name="Haridas S."/>
            <person name="Kuo A."/>
            <person name="Salamov A."/>
            <person name="Ahrendt S.R."/>
            <person name="Lipzen A."/>
            <person name="Sullivan W."/>
            <person name="Andreopoulos W.B."/>
            <person name="Clum A."/>
            <person name="Lindquist E."/>
            <person name="Daum C."/>
            <person name="Ramamoorthy G.K."/>
            <person name="Gryganskyi A."/>
            <person name="Culley D."/>
            <person name="Magnuson J.K."/>
            <person name="James T.Y."/>
            <person name="O'Malley M.A."/>
            <person name="Stajich J.E."/>
            <person name="Spatafora J.W."/>
            <person name="Visel A."/>
            <person name="Grigoriev I.V."/>
        </authorList>
    </citation>
    <scope>NUCLEOTIDE SEQUENCE [LARGE SCALE GENOMIC DNA]</scope>
    <source>
        <strain evidence="2 3">NRRL 2496</strain>
    </source>
</reference>
<dbReference type="AlphaFoldDB" id="A0A1X2HJY0"/>
<dbReference type="EMBL" id="MCGN01000003">
    <property type="protein sequence ID" value="ORY99312.1"/>
    <property type="molecule type" value="Genomic_DNA"/>
</dbReference>
<protein>
    <recommendedName>
        <fullName evidence="1">C2H2-type domain-containing protein</fullName>
    </recommendedName>
</protein>
<gene>
    <name evidence="2" type="ORF">BCR43DRAFT_225683</name>
</gene>
<comment type="caution">
    <text evidence="2">The sequence shown here is derived from an EMBL/GenBank/DDBJ whole genome shotgun (WGS) entry which is preliminary data.</text>
</comment>
<keyword evidence="3" id="KW-1185">Reference proteome</keyword>
<organism evidence="2 3">
    <name type="scientific">Syncephalastrum racemosum</name>
    <name type="common">Filamentous fungus</name>
    <dbReference type="NCBI Taxonomy" id="13706"/>
    <lineage>
        <taxon>Eukaryota</taxon>
        <taxon>Fungi</taxon>
        <taxon>Fungi incertae sedis</taxon>
        <taxon>Mucoromycota</taxon>
        <taxon>Mucoromycotina</taxon>
        <taxon>Mucoromycetes</taxon>
        <taxon>Mucorales</taxon>
        <taxon>Syncephalastraceae</taxon>
        <taxon>Syncephalastrum</taxon>
    </lineage>
</organism>
<evidence type="ECO:0000313" key="2">
    <source>
        <dbReference type="EMBL" id="ORY99312.1"/>
    </source>
</evidence>
<evidence type="ECO:0000259" key="1">
    <source>
        <dbReference type="PROSITE" id="PS00028"/>
    </source>
</evidence>
<accession>A0A1X2HJY0</accession>
<dbReference type="InterPro" id="IPR013087">
    <property type="entry name" value="Znf_C2H2_type"/>
</dbReference>
<name>A0A1X2HJY0_SYNRA</name>
<dbReference type="InParanoid" id="A0A1X2HJY0"/>
<sequence length="288" mass="32060">MCMLAFPARNHLKRPMPSMPTARRITATSFFSTWVMIVSKHVPFSVTHLRYDIIIIVVIRVTKADGKFQCPLVECKKEYANVESFRKHSVSKHPNSSVTVGKSDIPRPIKRRRLTTAAFTQKKGCEATLRLGNEVRSTHLATGMGCVPVAFHLTHESISDPVSMQTLVNSSELHSACLKLPFASPSVTSQVGCVVQLHDDEYTITPAPREASALSVSLDEALVKLKQTVSQSWLPRLLDNSDYDEVPNDLLAALNYDVQALSMPTPAMEFQIPYHLQICYMPPPAMKL</sequence>
<evidence type="ECO:0000313" key="3">
    <source>
        <dbReference type="Proteomes" id="UP000242180"/>
    </source>
</evidence>
<feature type="domain" description="C2H2-type" evidence="1">
    <location>
        <begin position="70"/>
        <end position="93"/>
    </location>
</feature>
<dbReference type="Proteomes" id="UP000242180">
    <property type="component" value="Unassembled WGS sequence"/>
</dbReference>
<dbReference type="OrthoDB" id="10506458at2759"/>
<proteinExistence type="predicted"/>
<dbReference type="PROSITE" id="PS00028">
    <property type="entry name" value="ZINC_FINGER_C2H2_1"/>
    <property type="match status" value="1"/>
</dbReference>